<dbReference type="InterPro" id="IPR036188">
    <property type="entry name" value="FAD/NAD-bd_sf"/>
</dbReference>
<evidence type="ECO:0000256" key="4">
    <source>
        <dbReference type="ARBA" id="ARBA00023002"/>
    </source>
</evidence>
<proteinExistence type="inferred from homology"/>
<dbReference type="Pfam" id="PF01494">
    <property type="entry name" value="FAD_binding_3"/>
    <property type="match status" value="1"/>
</dbReference>
<dbReference type="PANTHER" id="PTHR13789">
    <property type="entry name" value="MONOOXYGENASE"/>
    <property type="match status" value="1"/>
</dbReference>
<dbReference type="GeneID" id="90644583"/>
<evidence type="ECO:0000256" key="3">
    <source>
        <dbReference type="ARBA" id="ARBA00022827"/>
    </source>
</evidence>
<dbReference type="InterPro" id="IPR050493">
    <property type="entry name" value="FAD-dep_Monooxygenase_BioMet"/>
</dbReference>
<dbReference type="Gene3D" id="3.50.50.60">
    <property type="entry name" value="FAD/NAD(P)-binding domain"/>
    <property type="match status" value="1"/>
</dbReference>
<reference evidence="7 8" key="1">
    <citation type="submission" date="2023-09" db="EMBL/GenBank/DDBJ databases">
        <title>Complete-Gapless Cercospora beticola genome.</title>
        <authorList>
            <person name="Wyatt N.A."/>
            <person name="Spanner R.E."/>
            <person name="Bolton M.D."/>
        </authorList>
    </citation>
    <scope>NUCLEOTIDE SEQUENCE [LARGE SCALE GENOMIC DNA]</scope>
    <source>
        <strain evidence="7">Cb09-40</strain>
    </source>
</reference>
<evidence type="ECO:0000256" key="2">
    <source>
        <dbReference type="ARBA" id="ARBA00022630"/>
    </source>
</evidence>
<name>A0ABZ0NZB0_CERBT</name>
<keyword evidence="3" id="KW-0274">FAD</keyword>
<evidence type="ECO:0000256" key="5">
    <source>
        <dbReference type="ARBA" id="ARBA00023033"/>
    </source>
</evidence>
<accession>A0ABZ0NZB0</accession>
<keyword evidence="8" id="KW-1185">Reference proteome</keyword>
<keyword evidence="2" id="KW-0285">Flavoprotein</keyword>
<dbReference type="InterPro" id="IPR002938">
    <property type="entry name" value="FAD-bd"/>
</dbReference>
<keyword evidence="4" id="KW-0560">Oxidoreductase</keyword>
<organism evidence="7 8">
    <name type="scientific">Cercospora beticola</name>
    <name type="common">Sugarbeet leaf spot fungus</name>
    <dbReference type="NCBI Taxonomy" id="122368"/>
    <lineage>
        <taxon>Eukaryota</taxon>
        <taxon>Fungi</taxon>
        <taxon>Dikarya</taxon>
        <taxon>Ascomycota</taxon>
        <taxon>Pezizomycotina</taxon>
        <taxon>Dothideomycetes</taxon>
        <taxon>Dothideomycetidae</taxon>
        <taxon>Mycosphaerellales</taxon>
        <taxon>Mycosphaerellaceae</taxon>
        <taxon>Cercospora</taxon>
    </lineage>
</organism>
<dbReference type="Proteomes" id="UP001302367">
    <property type="component" value="Chromosome 6"/>
</dbReference>
<protein>
    <recommendedName>
        <fullName evidence="6">FAD-binding domain-containing protein</fullName>
    </recommendedName>
</protein>
<evidence type="ECO:0000259" key="6">
    <source>
        <dbReference type="Pfam" id="PF01494"/>
    </source>
</evidence>
<sequence length="236" mass="25611">MASVNATQDGAATSSPHFKRQLQTIIVGCGLGSLSLAIQLRHSNQKVLILEKAAQLSELGAGIQLPPNATRILSQYDLLPKIYEAGMNLRKGTKILRWSDGSMIGHASADDARGDWWKEKFGYPAHVIHRADYQRVLVDEAKKLGVDIRLDAEVVDIERCSFPPAVRLARGEVVTGDVIVGRDGLHSKVRTAVLGHVKEAEESGDLAYRVTVPIEKAKGLEDGLVKSVLAGDIVVY</sequence>
<keyword evidence="5" id="KW-0503">Monooxygenase</keyword>
<dbReference type="EMBL" id="CP134189">
    <property type="protein sequence ID" value="WPB04944.1"/>
    <property type="molecule type" value="Genomic_DNA"/>
</dbReference>
<evidence type="ECO:0000313" key="8">
    <source>
        <dbReference type="Proteomes" id="UP001302367"/>
    </source>
</evidence>
<feature type="domain" description="FAD-binding" evidence="6">
    <location>
        <begin position="22"/>
        <end position="197"/>
    </location>
</feature>
<dbReference type="SUPFAM" id="SSF51905">
    <property type="entry name" value="FAD/NAD(P)-binding domain"/>
    <property type="match status" value="1"/>
</dbReference>
<dbReference type="PANTHER" id="PTHR13789:SF311">
    <property type="entry name" value="HYDROXYLASE, PUTATIVE (AFU_ORTHOLOGUE AFUA_5G10180)-RELATED"/>
    <property type="match status" value="1"/>
</dbReference>
<gene>
    <name evidence="7" type="ORF">RHO25_009592</name>
</gene>
<dbReference type="RefSeq" id="XP_065459268.1">
    <property type="nucleotide sequence ID" value="XM_065603196.1"/>
</dbReference>
<evidence type="ECO:0000313" key="7">
    <source>
        <dbReference type="EMBL" id="WPB04944.1"/>
    </source>
</evidence>
<evidence type="ECO:0000256" key="1">
    <source>
        <dbReference type="ARBA" id="ARBA00007992"/>
    </source>
</evidence>
<comment type="similarity">
    <text evidence="1">Belongs to the paxM FAD-dependent monooxygenase family.</text>
</comment>